<reference evidence="2" key="1">
    <citation type="journal article" date="2016" name="Proc. Natl. Acad. Sci. U.S.A.">
        <title>Lipid metabolic changes in an early divergent fungus govern the establishment of a mutualistic symbiosis with endobacteria.</title>
        <authorList>
            <person name="Lastovetsky O.A."/>
            <person name="Gaspar M.L."/>
            <person name="Mondo S.J."/>
            <person name="LaButti K.M."/>
            <person name="Sandor L."/>
            <person name="Grigoriev I.V."/>
            <person name="Henry S.A."/>
            <person name="Pawlowska T.E."/>
        </authorList>
    </citation>
    <scope>NUCLEOTIDE SEQUENCE [LARGE SCALE GENOMIC DNA]</scope>
    <source>
        <strain evidence="2">ATCC 52814</strain>
    </source>
</reference>
<organism evidence="2">
    <name type="scientific">Rhizopus microsporus var. microsporus</name>
    <dbReference type="NCBI Taxonomy" id="86635"/>
    <lineage>
        <taxon>Eukaryota</taxon>
        <taxon>Fungi</taxon>
        <taxon>Fungi incertae sedis</taxon>
        <taxon>Mucoromycota</taxon>
        <taxon>Mucoromycotina</taxon>
        <taxon>Mucoromycetes</taxon>
        <taxon>Mucorales</taxon>
        <taxon>Mucorineae</taxon>
        <taxon>Rhizopodaceae</taxon>
        <taxon>Rhizopus</taxon>
    </lineage>
</organism>
<accession>A0A1X0QN11</accession>
<protein>
    <submittedName>
        <fullName evidence="2">Uncharacterized protein</fullName>
    </submittedName>
</protein>
<dbReference type="AlphaFoldDB" id="A0A1X0QN11"/>
<feature type="signal peptide" evidence="1">
    <location>
        <begin position="1"/>
        <end position="20"/>
    </location>
</feature>
<gene>
    <name evidence="2" type="ORF">BCV72DRAFT_310307</name>
</gene>
<sequence>MQFKLLTLALLASFFATGFTAPIYPGLTEAESISISPLVQVLGLENPTKEQAGCIAKVIKNHTPLPLNGTPIPPMVVHMLNSQWERLYQMCLQNPIGFK</sequence>
<evidence type="ECO:0000313" key="2">
    <source>
        <dbReference type="EMBL" id="ORE01139.1"/>
    </source>
</evidence>
<evidence type="ECO:0000256" key="1">
    <source>
        <dbReference type="SAM" id="SignalP"/>
    </source>
</evidence>
<keyword evidence="1" id="KW-0732">Signal</keyword>
<dbReference type="OrthoDB" id="1049195at2759"/>
<feature type="chain" id="PRO_5012755343" evidence="1">
    <location>
        <begin position="21"/>
        <end position="99"/>
    </location>
</feature>
<dbReference type="VEuPathDB" id="FungiDB:BCV72DRAFT_310307"/>
<proteinExistence type="predicted"/>
<dbReference type="Proteomes" id="UP000242414">
    <property type="component" value="Unassembled WGS sequence"/>
</dbReference>
<name>A0A1X0QN11_RHIZD</name>
<dbReference type="EMBL" id="KV922178">
    <property type="protein sequence ID" value="ORE01139.1"/>
    <property type="molecule type" value="Genomic_DNA"/>
</dbReference>